<gene>
    <name evidence="1" type="ORF">Clacol_007941</name>
</gene>
<evidence type="ECO:0000313" key="2">
    <source>
        <dbReference type="Proteomes" id="UP001050691"/>
    </source>
</evidence>
<evidence type="ECO:0000313" key="1">
    <source>
        <dbReference type="EMBL" id="GJJ13685.1"/>
    </source>
</evidence>
<name>A0AAV5ALD3_9AGAM</name>
<comment type="caution">
    <text evidence="1">The sequence shown here is derived from an EMBL/GenBank/DDBJ whole genome shotgun (WGS) entry which is preliminary data.</text>
</comment>
<accession>A0AAV5ALD3</accession>
<dbReference type="Proteomes" id="UP001050691">
    <property type="component" value="Unassembled WGS sequence"/>
</dbReference>
<proteinExistence type="predicted"/>
<dbReference type="EMBL" id="BPWL01000009">
    <property type="protein sequence ID" value="GJJ13685.1"/>
    <property type="molecule type" value="Genomic_DNA"/>
</dbReference>
<dbReference type="AlphaFoldDB" id="A0AAV5ALD3"/>
<sequence>MSKSDLSHIVTQMKTQATTTLGWDIVVNYNEEELNDLLAIAYHDSEDPKTSIKEFKCLTIPILGGTAETDKSSQTIGDGVYILSLNNLELASARGGESCLVPTPADKPFVFPPTVEADGVVFINFATSNDLNIDIMSTGPGKCPKGFQDPGCVGRASFIDNHLGDLKNEIRRAFTKEYTNIRYELARVSSKRPVNGIQLVPKSFMFATYTPNETPTDEKDTILTLFIQTRDTNYGMQSGLNLS</sequence>
<protein>
    <submittedName>
        <fullName evidence="1">Uncharacterized protein</fullName>
    </submittedName>
</protein>
<organism evidence="1 2">
    <name type="scientific">Clathrus columnatus</name>
    <dbReference type="NCBI Taxonomy" id="1419009"/>
    <lineage>
        <taxon>Eukaryota</taxon>
        <taxon>Fungi</taxon>
        <taxon>Dikarya</taxon>
        <taxon>Basidiomycota</taxon>
        <taxon>Agaricomycotina</taxon>
        <taxon>Agaricomycetes</taxon>
        <taxon>Phallomycetidae</taxon>
        <taxon>Phallales</taxon>
        <taxon>Clathraceae</taxon>
        <taxon>Clathrus</taxon>
    </lineage>
</organism>
<reference evidence="1" key="1">
    <citation type="submission" date="2021-10" db="EMBL/GenBank/DDBJ databases">
        <title>De novo Genome Assembly of Clathrus columnatus (Basidiomycota, Fungi) Using Illumina and Nanopore Sequence Data.</title>
        <authorList>
            <person name="Ogiso-Tanaka E."/>
            <person name="Itagaki H."/>
            <person name="Hosoya T."/>
            <person name="Hosaka K."/>
        </authorList>
    </citation>
    <scope>NUCLEOTIDE SEQUENCE</scope>
    <source>
        <strain evidence="1">MO-923</strain>
    </source>
</reference>
<keyword evidence="2" id="KW-1185">Reference proteome</keyword>